<dbReference type="OrthoDB" id="4624at2"/>
<feature type="transmembrane region" description="Helical" evidence="1">
    <location>
        <begin position="107"/>
        <end position="128"/>
    </location>
</feature>
<dbReference type="Proteomes" id="UP000287239">
    <property type="component" value="Unassembled WGS sequence"/>
</dbReference>
<dbReference type="EMBL" id="NGJU01000018">
    <property type="protein sequence ID" value="RST93523.1"/>
    <property type="molecule type" value="Genomic_DNA"/>
</dbReference>
<feature type="transmembrane region" description="Helical" evidence="1">
    <location>
        <begin position="12"/>
        <end position="30"/>
    </location>
</feature>
<keyword evidence="1" id="KW-0472">Membrane</keyword>
<dbReference type="RefSeq" id="WP_126781263.1">
    <property type="nucleotide sequence ID" value="NZ_JBQDMR010000033.1"/>
</dbReference>
<dbReference type="Pfam" id="PF12822">
    <property type="entry name" value="ECF_trnsprt"/>
    <property type="match status" value="1"/>
</dbReference>
<protein>
    <recommendedName>
        <fullName evidence="4">Folate transporter</fullName>
    </recommendedName>
</protein>
<dbReference type="InterPro" id="IPR024529">
    <property type="entry name" value="ECF_trnsprt_substrate-spec"/>
</dbReference>
<name>A0A429ZIL1_9ENTE</name>
<comment type="caution">
    <text evidence="2">The sequence shown here is derived from an EMBL/GenBank/DDBJ whole genome shotgun (WGS) entry which is preliminary data.</text>
</comment>
<feature type="transmembrane region" description="Helical" evidence="1">
    <location>
        <begin position="140"/>
        <end position="160"/>
    </location>
</feature>
<keyword evidence="1" id="KW-1133">Transmembrane helix</keyword>
<dbReference type="Gene3D" id="1.10.1760.20">
    <property type="match status" value="1"/>
</dbReference>
<organism evidence="2 3">
    <name type="scientific">Vagococcus salmoninarum</name>
    <dbReference type="NCBI Taxonomy" id="2739"/>
    <lineage>
        <taxon>Bacteria</taxon>
        <taxon>Bacillati</taxon>
        <taxon>Bacillota</taxon>
        <taxon>Bacilli</taxon>
        <taxon>Lactobacillales</taxon>
        <taxon>Enterococcaceae</taxon>
        <taxon>Vagococcus</taxon>
    </lineage>
</organism>
<feature type="transmembrane region" description="Helical" evidence="1">
    <location>
        <begin position="76"/>
        <end position="95"/>
    </location>
</feature>
<dbReference type="GO" id="GO:0022857">
    <property type="term" value="F:transmembrane transporter activity"/>
    <property type="evidence" value="ECO:0007669"/>
    <property type="project" value="InterPro"/>
</dbReference>
<proteinExistence type="predicted"/>
<dbReference type="InterPro" id="IPR030949">
    <property type="entry name" value="ECF_S_folate_fam"/>
</dbReference>
<accession>A0A429ZIL1</accession>
<dbReference type="AlphaFoldDB" id="A0A429ZIL1"/>
<dbReference type="GeneID" id="98568981"/>
<sequence length="175" mass="19807">MVKQKLRTKDIALMGLLMALQLIFTRFLSIETPFLRIGFSFIPTVIMGIIFGPLLTGVGSTLSDFIGISLFAKTGPYFPGFSLSAFLGGAIYGYFFYKKEITLKRVILAKLVVSLVVSLLLNTTWLYMMMGQAALVQLPIRIVRIIIGFPIEVFIIYYLGNHRILKQQIQRFQKN</sequence>
<evidence type="ECO:0000313" key="3">
    <source>
        <dbReference type="Proteomes" id="UP000287239"/>
    </source>
</evidence>
<dbReference type="NCBIfam" id="TIGR04518">
    <property type="entry name" value="ECF_S_folT_fam"/>
    <property type="match status" value="1"/>
</dbReference>
<evidence type="ECO:0000313" key="2">
    <source>
        <dbReference type="EMBL" id="RST93523.1"/>
    </source>
</evidence>
<keyword evidence="3" id="KW-1185">Reference proteome</keyword>
<reference evidence="2 3" key="1">
    <citation type="submission" date="2017-05" db="EMBL/GenBank/DDBJ databases">
        <title>Vagococcus spp. assemblies.</title>
        <authorList>
            <person name="Gulvik C.A."/>
        </authorList>
    </citation>
    <scope>NUCLEOTIDE SEQUENCE [LARGE SCALE GENOMIC DNA]</scope>
    <source>
        <strain evidence="2 3">NCFB 2777</strain>
    </source>
</reference>
<gene>
    <name evidence="2" type="ORF">CBF35_11400</name>
</gene>
<evidence type="ECO:0000256" key="1">
    <source>
        <dbReference type="SAM" id="Phobius"/>
    </source>
</evidence>
<feature type="transmembrane region" description="Helical" evidence="1">
    <location>
        <begin position="37"/>
        <end position="56"/>
    </location>
</feature>
<keyword evidence="1" id="KW-0812">Transmembrane</keyword>
<evidence type="ECO:0008006" key="4">
    <source>
        <dbReference type="Google" id="ProtNLM"/>
    </source>
</evidence>